<dbReference type="PROSITE" id="PS50002">
    <property type="entry name" value="SH3"/>
    <property type="match status" value="1"/>
</dbReference>
<evidence type="ECO:0000256" key="1">
    <source>
        <dbReference type="ARBA" id="ARBA00022443"/>
    </source>
</evidence>
<dbReference type="EMBL" id="JAPFFF010000001">
    <property type="protein sequence ID" value="KAK8897790.1"/>
    <property type="molecule type" value="Genomic_DNA"/>
</dbReference>
<organism evidence="5 6">
    <name type="scientific">Tritrichomonas musculus</name>
    <dbReference type="NCBI Taxonomy" id="1915356"/>
    <lineage>
        <taxon>Eukaryota</taxon>
        <taxon>Metamonada</taxon>
        <taxon>Parabasalia</taxon>
        <taxon>Tritrichomonadida</taxon>
        <taxon>Tritrichomonadidae</taxon>
        <taxon>Tritrichomonas</taxon>
    </lineage>
</organism>
<reference evidence="5 6" key="1">
    <citation type="submission" date="2024-04" db="EMBL/GenBank/DDBJ databases">
        <title>Tritrichomonas musculus Genome.</title>
        <authorList>
            <person name="Alves-Ferreira E."/>
            <person name="Grigg M."/>
            <person name="Lorenzi H."/>
            <person name="Galac M."/>
        </authorList>
    </citation>
    <scope>NUCLEOTIDE SEQUENCE [LARGE SCALE GENOMIC DNA]</scope>
    <source>
        <strain evidence="5 6">EAF2021</strain>
    </source>
</reference>
<sequence length="349" mass="40659">MTTNTYLDYFQAFEVIKENYSNSLIMLQKIREYFLEFNKKVDTIYQSIQSTREAIVGLESKNVKIPSTVESPSYWLRLEETLNMSSIFHFMADDIKMALDKKLISFINEYKKEYEDLLKKAEDNLKKQKESEEQAKAAHDRYMKLGNDVQTAFDNNEMDKIAKLREDFVRAQDAAVVTHKNLNGRTLLSCTLFEQTLSTYEKLERKRVDTVKSFYAELLNRISYISQFFEANAMSIKMTTKDFDPSNEAKLLKEKIYMKDSLCNQVFQPIHVSNRITKYLDIPHIFKDEISKGGKIVIATSDFNGNEDQLSVCKDEHLVTIEEQGEQYLCKNINDLVGLVPKSFLEFVE</sequence>
<dbReference type="SUPFAM" id="SSF50044">
    <property type="entry name" value="SH3-domain"/>
    <property type="match status" value="1"/>
</dbReference>
<gene>
    <name evidence="5" type="ORF">M9Y10_000018</name>
</gene>
<dbReference type="Gene3D" id="2.30.30.40">
    <property type="entry name" value="SH3 Domains"/>
    <property type="match status" value="1"/>
</dbReference>
<evidence type="ECO:0000256" key="3">
    <source>
        <dbReference type="SAM" id="Coils"/>
    </source>
</evidence>
<name>A0ABR2L350_9EUKA</name>
<protein>
    <recommendedName>
        <fullName evidence="4">SH3 domain-containing protein</fullName>
    </recommendedName>
</protein>
<dbReference type="InterPro" id="IPR036028">
    <property type="entry name" value="SH3-like_dom_sf"/>
</dbReference>
<evidence type="ECO:0000313" key="5">
    <source>
        <dbReference type="EMBL" id="KAK8897790.1"/>
    </source>
</evidence>
<feature type="domain" description="SH3" evidence="4">
    <location>
        <begin position="292"/>
        <end position="349"/>
    </location>
</feature>
<dbReference type="SMART" id="SM00326">
    <property type="entry name" value="SH3"/>
    <property type="match status" value="1"/>
</dbReference>
<dbReference type="InterPro" id="IPR027267">
    <property type="entry name" value="AH/BAR_dom_sf"/>
</dbReference>
<evidence type="ECO:0000259" key="4">
    <source>
        <dbReference type="PROSITE" id="PS50002"/>
    </source>
</evidence>
<keyword evidence="1 2" id="KW-0728">SH3 domain</keyword>
<accession>A0ABR2L350</accession>
<dbReference type="Gene3D" id="1.20.1270.60">
    <property type="entry name" value="Arfaptin homology (AH) domain/BAR domain"/>
    <property type="match status" value="1"/>
</dbReference>
<evidence type="ECO:0000313" key="6">
    <source>
        <dbReference type="Proteomes" id="UP001470230"/>
    </source>
</evidence>
<dbReference type="InterPro" id="IPR001452">
    <property type="entry name" value="SH3_domain"/>
</dbReference>
<evidence type="ECO:0000256" key="2">
    <source>
        <dbReference type="PROSITE-ProRule" id="PRU00192"/>
    </source>
</evidence>
<keyword evidence="6" id="KW-1185">Reference proteome</keyword>
<dbReference type="Proteomes" id="UP001470230">
    <property type="component" value="Unassembled WGS sequence"/>
</dbReference>
<keyword evidence="3" id="KW-0175">Coiled coil</keyword>
<comment type="caution">
    <text evidence="5">The sequence shown here is derived from an EMBL/GenBank/DDBJ whole genome shotgun (WGS) entry which is preliminary data.</text>
</comment>
<proteinExistence type="predicted"/>
<feature type="coiled-coil region" evidence="3">
    <location>
        <begin position="104"/>
        <end position="138"/>
    </location>
</feature>
<dbReference type="SUPFAM" id="SSF103657">
    <property type="entry name" value="BAR/IMD domain-like"/>
    <property type="match status" value="1"/>
</dbReference>